<evidence type="ECO:0000313" key="2">
    <source>
        <dbReference type="Proteomes" id="UP001174909"/>
    </source>
</evidence>
<reference evidence="1" key="1">
    <citation type="submission" date="2023-03" db="EMBL/GenBank/DDBJ databases">
        <authorList>
            <person name="Steffen K."/>
            <person name="Cardenas P."/>
        </authorList>
    </citation>
    <scope>NUCLEOTIDE SEQUENCE</scope>
</reference>
<name>A0AA35SMP1_GEOBA</name>
<dbReference type="Proteomes" id="UP001174909">
    <property type="component" value="Unassembled WGS sequence"/>
</dbReference>
<keyword evidence="2" id="KW-1185">Reference proteome</keyword>
<sequence length="66" mass="7153">VGDGVVSVGLYYPIEVELTFRLDPDIINLSYTITCTVTGGTVLTSSFTGYGHPVQFYAINPSLHRS</sequence>
<accession>A0AA35SMP1</accession>
<organism evidence="1 2">
    <name type="scientific">Geodia barretti</name>
    <name type="common">Barrett's horny sponge</name>
    <dbReference type="NCBI Taxonomy" id="519541"/>
    <lineage>
        <taxon>Eukaryota</taxon>
        <taxon>Metazoa</taxon>
        <taxon>Porifera</taxon>
        <taxon>Demospongiae</taxon>
        <taxon>Heteroscleromorpha</taxon>
        <taxon>Tetractinellida</taxon>
        <taxon>Astrophorina</taxon>
        <taxon>Geodiidae</taxon>
        <taxon>Geodia</taxon>
    </lineage>
</organism>
<protein>
    <submittedName>
        <fullName evidence="1">Uncharacterized protein</fullName>
    </submittedName>
</protein>
<evidence type="ECO:0000313" key="1">
    <source>
        <dbReference type="EMBL" id="CAI8031561.1"/>
    </source>
</evidence>
<dbReference type="EMBL" id="CASHTH010002548">
    <property type="protein sequence ID" value="CAI8031561.1"/>
    <property type="molecule type" value="Genomic_DNA"/>
</dbReference>
<comment type="caution">
    <text evidence="1">The sequence shown here is derived from an EMBL/GenBank/DDBJ whole genome shotgun (WGS) entry which is preliminary data.</text>
</comment>
<feature type="non-terminal residue" evidence="1">
    <location>
        <position position="66"/>
    </location>
</feature>
<gene>
    <name evidence="1" type="ORF">GBAR_LOCUS17912</name>
</gene>
<proteinExistence type="predicted"/>
<dbReference type="AlphaFoldDB" id="A0AA35SMP1"/>